<organism evidence="1 2">
    <name type="scientific">Choristoneura fumiferana</name>
    <name type="common">Spruce budworm moth</name>
    <name type="synonym">Archips fumiferana</name>
    <dbReference type="NCBI Taxonomy" id="7141"/>
    <lineage>
        <taxon>Eukaryota</taxon>
        <taxon>Metazoa</taxon>
        <taxon>Ecdysozoa</taxon>
        <taxon>Arthropoda</taxon>
        <taxon>Hexapoda</taxon>
        <taxon>Insecta</taxon>
        <taxon>Pterygota</taxon>
        <taxon>Neoptera</taxon>
        <taxon>Endopterygota</taxon>
        <taxon>Lepidoptera</taxon>
        <taxon>Glossata</taxon>
        <taxon>Ditrysia</taxon>
        <taxon>Tortricoidea</taxon>
        <taxon>Tortricidae</taxon>
        <taxon>Tortricinae</taxon>
        <taxon>Choristoneura</taxon>
    </lineage>
</organism>
<keyword evidence="2" id="KW-1185">Reference proteome</keyword>
<protein>
    <submittedName>
        <fullName evidence="1">Uncharacterized protein</fullName>
    </submittedName>
</protein>
<dbReference type="Proteomes" id="UP001064048">
    <property type="component" value="Chromosome 18"/>
</dbReference>
<reference evidence="1 2" key="1">
    <citation type="journal article" date="2022" name="Genome Biol. Evol.">
        <title>The Spruce Budworm Genome: Reconstructing the Evolutionary History of Antifreeze Proteins.</title>
        <authorList>
            <person name="Beliveau C."/>
            <person name="Gagne P."/>
            <person name="Picq S."/>
            <person name="Vernygora O."/>
            <person name="Keeling C.I."/>
            <person name="Pinkney K."/>
            <person name="Doucet D."/>
            <person name="Wen F."/>
            <person name="Johnston J.S."/>
            <person name="Maaroufi H."/>
            <person name="Boyle B."/>
            <person name="Laroche J."/>
            <person name="Dewar K."/>
            <person name="Juretic N."/>
            <person name="Blackburn G."/>
            <person name="Nisole A."/>
            <person name="Brunet B."/>
            <person name="Brandao M."/>
            <person name="Lumley L."/>
            <person name="Duan J."/>
            <person name="Quan G."/>
            <person name="Lucarotti C.J."/>
            <person name="Roe A.D."/>
            <person name="Sperling F.A.H."/>
            <person name="Levesque R.C."/>
            <person name="Cusson M."/>
        </authorList>
    </citation>
    <scope>NUCLEOTIDE SEQUENCE [LARGE SCALE GENOMIC DNA]</scope>
    <source>
        <strain evidence="1">Glfc:IPQL:Cfum</strain>
    </source>
</reference>
<evidence type="ECO:0000313" key="1">
    <source>
        <dbReference type="EMBL" id="KAI8438095.1"/>
    </source>
</evidence>
<proteinExistence type="predicted"/>
<accession>A0ACC0KP99</accession>
<evidence type="ECO:0000313" key="2">
    <source>
        <dbReference type="Proteomes" id="UP001064048"/>
    </source>
</evidence>
<dbReference type="EMBL" id="CM046118">
    <property type="protein sequence ID" value="KAI8438095.1"/>
    <property type="molecule type" value="Genomic_DNA"/>
</dbReference>
<sequence length="748" mass="85606">MDEAMKSPLNAEPVNESFHNEKVKKRIIFTKDLKILECKEKMYLRNHRANLKHRNFKWKQNRNGSGPIICNADDFSEIAFRMLQVFRKGKSKPHGSQNSNVSCFNSESDVKAEPNSELETIVIKEELERDSDLNDVDRNELTQSIPMGTQIFLSSNEETPQAFVNASNVTDEFDIFARNMAQQLRALPIDIALETQEIMWSVKQDELPKSLCDSCFTLLTKFSDFKKTCIQSENILQGLVHDLSKSIKSEPVHENYVELQTKLERSTSEEKQDIVRVKAEEFNDADSLGADLDDDIGAYDDSNCTVRRLARSSRRVAQVPFCPTTKRQRRLPPVARTDSTSIYCVPCNKTFTTWGGLKRHNDCEHSNLSIDQLTCKLCSKVFKSPRTLKMHYDTHGDRKIKICDVCGKGFKNDLTLKAHLETHIENRERRYTCQHCGKKYLSKKTCASHVSRRHSDKRYICHHCNYPFTDKSNLAKHILIHEGKQRLHKCDICLKTYSSQSALVVHKRLHTGERPFLCNYCPKSFSNRRMLVDHQRIHTGEKPHKCLSQPPYGHYNHVSCLHSAYDTVTTGDSCGMLPGLVRTPVWPLQSRVVPPLHIRYGDDCVDSCGMLPGLVRTPVRPLQSRVVPPLHIRYGDDCVDSCGMLPILVPTSVRPLQSRVVPPLRIRHGDDWGLMWHVTRTSPHPRTAIRITCRASTPHTTRRRLWGLMWHVTRTSPHPRTAIRITCRASTAYDTATTVGTHVACYQD</sequence>
<name>A0ACC0KP99_CHOFU</name>
<comment type="caution">
    <text evidence="1">The sequence shown here is derived from an EMBL/GenBank/DDBJ whole genome shotgun (WGS) entry which is preliminary data.</text>
</comment>
<gene>
    <name evidence="1" type="ORF">MSG28_010733</name>
</gene>